<gene>
    <name evidence="1" type="ORF">HL667_18205</name>
</gene>
<evidence type="ECO:0000313" key="1">
    <source>
        <dbReference type="EMBL" id="NPU66942.1"/>
    </source>
</evidence>
<organism evidence="1 2">
    <name type="scientific">Bradyrhizobium aeschynomenes</name>
    <dbReference type="NCBI Taxonomy" id="2734909"/>
    <lineage>
        <taxon>Bacteria</taxon>
        <taxon>Pseudomonadati</taxon>
        <taxon>Pseudomonadota</taxon>
        <taxon>Alphaproteobacteria</taxon>
        <taxon>Hyphomicrobiales</taxon>
        <taxon>Nitrobacteraceae</taxon>
        <taxon>Bradyrhizobium</taxon>
    </lineage>
</organism>
<evidence type="ECO:0000313" key="2">
    <source>
        <dbReference type="Proteomes" id="UP000886476"/>
    </source>
</evidence>
<sequence>MGEAFTRHSPRPCMFARDELIASSGVMCRENVNLRPRFSDRCFSRESAASTVVVPDKPRRAKRGVAPIRDPYAAAVMLGKCQ</sequence>
<dbReference type="RefSeq" id="WP_172112032.1">
    <property type="nucleotide sequence ID" value="NZ_JABFDN010000005.1"/>
</dbReference>
<protein>
    <submittedName>
        <fullName evidence="1">Uncharacterized protein</fullName>
    </submittedName>
</protein>
<keyword evidence="2" id="KW-1185">Reference proteome</keyword>
<proteinExistence type="predicted"/>
<dbReference type="Proteomes" id="UP000886476">
    <property type="component" value="Unassembled WGS sequence"/>
</dbReference>
<dbReference type="EMBL" id="JABFDN010000005">
    <property type="protein sequence ID" value="NPU66942.1"/>
    <property type="molecule type" value="Genomic_DNA"/>
</dbReference>
<name>A0ABX2CI33_9BRAD</name>
<reference evidence="1" key="1">
    <citation type="submission" date="2020-05" db="EMBL/GenBank/DDBJ databases">
        <title>Nod-independent and nitrogen-fixing Bradyrhizobium aeschynomene sp. nov. isolated from nodules of Aeschynomene indica.</title>
        <authorList>
            <person name="Zhang Z."/>
        </authorList>
    </citation>
    <scope>NUCLEOTIDE SEQUENCE</scope>
    <source>
        <strain evidence="1">83012</strain>
    </source>
</reference>
<accession>A0ABX2CI33</accession>
<comment type="caution">
    <text evidence="1">The sequence shown here is derived from an EMBL/GenBank/DDBJ whole genome shotgun (WGS) entry which is preliminary data.</text>
</comment>